<proteinExistence type="predicted"/>
<dbReference type="Gene3D" id="3.90.1200.10">
    <property type="match status" value="1"/>
</dbReference>
<evidence type="ECO:0000313" key="4">
    <source>
        <dbReference type="Proteomes" id="UP000199052"/>
    </source>
</evidence>
<evidence type="ECO:0000259" key="1">
    <source>
        <dbReference type="Pfam" id="PF01636"/>
    </source>
</evidence>
<dbReference type="Proteomes" id="UP000533017">
    <property type="component" value="Unassembled WGS sequence"/>
</dbReference>
<dbReference type="EMBL" id="JACBZA010000001">
    <property type="protein sequence ID" value="NYH86746.1"/>
    <property type="molecule type" value="Genomic_DNA"/>
</dbReference>
<feature type="domain" description="Aminoglycoside phosphotransferase" evidence="1">
    <location>
        <begin position="27"/>
        <end position="225"/>
    </location>
</feature>
<dbReference type="STRING" id="504797.SAMN05421678_1381"/>
<keyword evidence="3" id="KW-0808">Transferase</keyword>
<evidence type="ECO:0000313" key="2">
    <source>
        <dbReference type="EMBL" id="NYH86746.1"/>
    </source>
</evidence>
<keyword evidence="5" id="KW-1185">Reference proteome</keyword>
<protein>
    <submittedName>
        <fullName evidence="3">Phosphotransferase enzyme family protein</fullName>
    </submittedName>
    <submittedName>
        <fullName evidence="2">Ser/Thr protein kinase RdoA (MazF antagonist)</fullName>
    </submittedName>
</protein>
<dbReference type="Pfam" id="PF01636">
    <property type="entry name" value="APH"/>
    <property type="match status" value="1"/>
</dbReference>
<reference evidence="3 4" key="1">
    <citation type="submission" date="2016-10" db="EMBL/GenBank/DDBJ databases">
        <authorList>
            <person name="de Groot N.N."/>
        </authorList>
    </citation>
    <scope>NUCLEOTIDE SEQUENCE [LARGE SCALE GENOMIC DNA]</scope>
    <source>
        <strain evidence="3 4">CPCC 202808</strain>
    </source>
</reference>
<dbReference type="SUPFAM" id="SSF56112">
    <property type="entry name" value="Protein kinase-like (PK-like)"/>
    <property type="match status" value="1"/>
</dbReference>
<dbReference type="Proteomes" id="UP000199052">
    <property type="component" value="Unassembled WGS sequence"/>
</dbReference>
<dbReference type="OrthoDB" id="3806873at2"/>
<sequence length="229" mass="25343">MRDILEFLGVDASLVLAIPANHGADGNANWHVWPRSGERCVLRRYHAGADADDLRYENVILTYLGARGWLVPEPLCSPVEYDGRWYGLTRFVPGRALEQETPLQQRQRGADLARLHVALRPLASHLGQRSGWRPLRHGLPVMAPVDWDAGLDELSDRFPRLAAWARAAAASVANQFVTLGAADLPLTVIHGDFMGDQNVHYDGDRLVGVIDFAVTHLGSRPYELIAARS</sequence>
<gene>
    <name evidence="2" type="ORF">FHR37_005597</name>
    <name evidence="3" type="ORF">SAMN05421678_1381</name>
</gene>
<keyword evidence="2" id="KW-0418">Kinase</keyword>
<accession>A0A1I3CIQ2</accession>
<dbReference type="InterPro" id="IPR002575">
    <property type="entry name" value="Aminoglycoside_PTrfase"/>
</dbReference>
<dbReference type="EMBL" id="FOOI01000038">
    <property type="protein sequence ID" value="SFH74402.1"/>
    <property type="molecule type" value="Genomic_DNA"/>
</dbReference>
<dbReference type="GO" id="GO:0016301">
    <property type="term" value="F:kinase activity"/>
    <property type="evidence" value="ECO:0007669"/>
    <property type="project" value="UniProtKB-KW"/>
</dbReference>
<name>A0A1I3CIQ2_9ACTN</name>
<dbReference type="InterPro" id="IPR011009">
    <property type="entry name" value="Kinase-like_dom_sf"/>
</dbReference>
<evidence type="ECO:0000313" key="3">
    <source>
        <dbReference type="EMBL" id="SFH74402.1"/>
    </source>
</evidence>
<reference evidence="2 5" key="2">
    <citation type="submission" date="2020-07" db="EMBL/GenBank/DDBJ databases">
        <title>Sequencing the genomes of 1000 actinobacteria strains.</title>
        <authorList>
            <person name="Klenk H.-P."/>
        </authorList>
    </citation>
    <scope>NUCLEOTIDE SEQUENCE [LARGE SCALE GENOMIC DNA]</scope>
    <source>
        <strain evidence="2 5">DSM 45117</strain>
    </source>
</reference>
<evidence type="ECO:0000313" key="5">
    <source>
        <dbReference type="Proteomes" id="UP000533017"/>
    </source>
</evidence>
<organism evidence="3 4">
    <name type="scientific">Actinopolymorpha cephalotaxi</name>
    <dbReference type="NCBI Taxonomy" id="504797"/>
    <lineage>
        <taxon>Bacteria</taxon>
        <taxon>Bacillati</taxon>
        <taxon>Actinomycetota</taxon>
        <taxon>Actinomycetes</taxon>
        <taxon>Propionibacteriales</taxon>
        <taxon>Actinopolymorphaceae</taxon>
        <taxon>Actinopolymorpha</taxon>
    </lineage>
</organism>
<dbReference type="AlphaFoldDB" id="A0A1I3CIQ2"/>
<dbReference type="RefSeq" id="WP_092890833.1">
    <property type="nucleotide sequence ID" value="NZ_FOOI01000038.1"/>
</dbReference>